<gene>
    <name evidence="1" type="primary">ga04386</name>
    <name evidence="1" type="ORF">PR202_ga04386</name>
</gene>
<comment type="caution">
    <text evidence="1">The sequence shown here is derived from an EMBL/GenBank/DDBJ whole genome shotgun (WGS) entry which is preliminary data.</text>
</comment>
<dbReference type="InterPro" id="IPR002083">
    <property type="entry name" value="MATH/TRAF_dom"/>
</dbReference>
<keyword evidence="2" id="KW-1185">Reference proteome</keyword>
<sequence>MAARSNLPDVSTDVGITSTISVATTTGWHVLKIEEYSQTNGVLGIGNSVKSGMFSVIKAKYSFSLLDETVDPLPSFTGTCQIRSFSSLNPSSGFVIFINRAELESSQYLRDDTFSIRYHVTVIKEICATTTTTTAPKLHAMATTPPPLVNTRVHFGTDVTIDVCGKWYNAHRSILDARSSVLLVKLFFDPTMDYDTVDSRRGA</sequence>
<evidence type="ECO:0008006" key="3">
    <source>
        <dbReference type="Google" id="ProtNLM"/>
    </source>
</evidence>
<reference evidence="1" key="1">
    <citation type="journal article" date="2018" name="DNA Res.">
        <title>Multiple hybrid de novo genome assembly of finger millet, an orphan allotetraploid crop.</title>
        <authorList>
            <person name="Hatakeyama M."/>
            <person name="Aluri S."/>
            <person name="Balachadran M.T."/>
            <person name="Sivarajan S.R."/>
            <person name="Patrignani A."/>
            <person name="Gruter S."/>
            <person name="Poveda L."/>
            <person name="Shimizu-Inatsugi R."/>
            <person name="Baeten J."/>
            <person name="Francoijs K.J."/>
            <person name="Nataraja K.N."/>
            <person name="Reddy Y.A.N."/>
            <person name="Phadnis S."/>
            <person name="Ravikumar R.L."/>
            <person name="Schlapbach R."/>
            <person name="Sreeman S.M."/>
            <person name="Shimizu K.K."/>
        </authorList>
    </citation>
    <scope>NUCLEOTIDE SEQUENCE</scope>
</reference>
<accession>A0AAV5BPT0</accession>
<dbReference type="PANTHER" id="PTHR26379:SF187">
    <property type="entry name" value="OS07G0655300 PROTEIN"/>
    <property type="match status" value="1"/>
</dbReference>
<dbReference type="AlphaFoldDB" id="A0AAV5BPT0"/>
<dbReference type="EMBL" id="BQKI01000002">
    <property type="protein sequence ID" value="GJM88335.1"/>
    <property type="molecule type" value="Genomic_DNA"/>
</dbReference>
<dbReference type="InterPro" id="IPR008974">
    <property type="entry name" value="TRAF-like"/>
</dbReference>
<dbReference type="Gene3D" id="2.60.210.10">
    <property type="entry name" value="Apoptosis, Tumor Necrosis Factor Receptor Associated Protein 2, Chain A"/>
    <property type="match status" value="1"/>
</dbReference>
<organism evidence="1 2">
    <name type="scientific">Eleusine coracana subsp. coracana</name>
    <dbReference type="NCBI Taxonomy" id="191504"/>
    <lineage>
        <taxon>Eukaryota</taxon>
        <taxon>Viridiplantae</taxon>
        <taxon>Streptophyta</taxon>
        <taxon>Embryophyta</taxon>
        <taxon>Tracheophyta</taxon>
        <taxon>Spermatophyta</taxon>
        <taxon>Magnoliopsida</taxon>
        <taxon>Liliopsida</taxon>
        <taxon>Poales</taxon>
        <taxon>Poaceae</taxon>
        <taxon>PACMAD clade</taxon>
        <taxon>Chloridoideae</taxon>
        <taxon>Cynodonteae</taxon>
        <taxon>Eleusininae</taxon>
        <taxon>Eleusine</taxon>
    </lineage>
</organism>
<dbReference type="Proteomes" id="UP001054889">
    <property type="component" value="Unassembled WGS sequence"/>
</dbReference>
<reference evidence="1" key="2">
    <citation type="submission" date="2021-12" db="EMBL/GenBank/DDBJ databases">
        <title>Resequencing data analysis of finger millet.</title>
        <authorList>
            <person name="Hatakeyama M."/>
            <person name="Aluri S."/>
            <person name="Balachadran M.T."/>
            <person name="Sivarajan S.R."/>
            <person name="Poveda L."/>
            <person name="Shimizu-Inatsugi R."/>
            <person name="Schlapbach R."/>
            <person name="Sreeman S.M."/>
            <person name="Shimizu K.K."/>
        </authorList>
    </citation>
    <scope>NUCLEOTIDE SEQUENCE</scope>
</reference>
<protein>
    <recommendedName>
        <fullName evidence="3">BTB domain-containing protein</fullName>
    </recommendedName>
</protein>
<dbReference type="CDD" id="cd00121">
    <property type="entry name" value="MATH"/>
    <property type="match status" value="1"/>
</dbReference>
<evidence type="ECO:0000313" key="2">
    <source>
        <dbReference type="Proteomes" id="UP001054889"/>
    </source>
</evidence>
<dbReference type="GO" id="GO:0016567">
    <property type="term" value="P:protein ubiquitination"/>
    <property type="evidence" value="ECO:0007669"/>
    <property type="project" value="InterPro"/>
</dbReference>
<dbReference type="SUPFAM" id="SSF49599">
    <property type="entry name" value="TRAF domain-like"/>
    <property type="match status" value="1"/>
</dbReference>
<dbReference type="InterPro" id="IPR045005">
    <property type="entry name" value="BPM1-6"/>
</dbReference>
<dbReference type="PANTHER" id="PTHR26379">
    <property type="entry name" value="BTB/POZ AND MATH DOMAIN-CONTAINING PROTEIN 1"/>
    <property type="match status" value="1"/>
</dbReference>
<evidence type="ECO:0000313" key="1">
    <source>
        <dbReference type="EMBL" id="GJM88335.1"/>
    </source>
</evidence>
<name>A0AAV5BPT0_ELECO</name>
<proteinExistence type="predicted"/>